<gene>
    <name evidence="2" type="ORF">Goari_014399</name>
</gene>
<feature type="region of interest" description="Disordered" evidence="1">
    <location>
        <begin position="110"/>
        <end position="144"/>
    </location>
</feature>
<dbReference type="Proteomes" id="UP000593577">
    <property type="component" value="Unassembled WGS sequence"/>
</dbReference>
<feature type="compositionally biased region" description="Basic and acidic residues" evidence="1">
    <location>
        <begin position="135"/>
        <end position="144"/>
    </location>
</feature>
<dbReference type="AlphaFoldDB" id="A0A7J8XI03"/>
<organism evidence="2 3">
    <name type="scientific">Gossypium aridum</name>
    <name type="common">American cotton</name>
    <name type="synonym">Erioxylum aridum</name>
    <dbReference type="NCBI Taxonomy" id="34290"/>
    <lineage>
        <taxon>Eukaryota</taxon>
        <taxon>Viridiplantae</taxon>
        <taxon>Streptophyta</taxon>
        <taxon>Embryophyta</taxon>
        <taxon>Tracheophyta</taxon>
        <taxon>Spermatophyta</taxon>
        <taxon>Magnoliopsida</taxon>
        <taxon>eudicotyledons</taxon>
        <taxon>Gunneridae</taxon>
        <taxon>Pentapetalae</taxon>
        <taxon>rosids</taxon>
        <taxon>malvids</taxon>
        <taxon>Malvales</taxon>
        <taxon>Malvaceae</taxon>
        <taxon>Malvoideae</taxon>
        <taxon>Gossypium</taxon>
    </lineage>
</organism>
<reference evidence="2 3" key="1">
    <citation type="journal article" date="2019" name="Genome Biol. Evol.">
        <title>Insights into the evolution of the New World diploid cottons (Gossypium, subgenus Houzingenia) based on genome sequencing.</title>
        <authorList>
            <person name="Grover C.E."/>
            <person name="Arick M.A. 2nd"/>
            <person name="Thrash A."/>
            <person name="Conover J.L."/>
            <person name="Sanders W.S."/>
            <person name="Peterson D.G."/>
            <person name="Frelichowski J.E."/>
            <person name="Scheffler J.A."/>
            <person name="Scheffler B.E."/>
            <person name="Wendel J.F."/>
        </authorList>
    </citation>
    <scope>NUCLEOTIDE SEQUENCE [LARGE SCALE GENOMIC DNA]</scope>
    <source>
        <strain evidence="2">185</strain>
        <tissue evidence="2">Leaf</tissue>
    </source>
</reference>
<keyword evidence="3" id="KW-1185">Reference proteome</keyword>
<accession>A0A7J8XI03</accession>
<feature type="non-terminal residue" evidence="2">
    <location>
        <position position="1"/>
    </location>
</feature>
<proteinExistence type="predicted"/>
<evidence type="ECO:0000256" key="1">
    <source>
        <dbReference type="SAM" id="MobiDB-lite"/>
    </source>
</evidence>
<evidence type="ECO:0000313" key="2">
    <source>
        <dbReference type="EMBL" id="MBA0686822.1"/>
    </source>
</evidence>
<sequence length="144" mass="15821">HSTAIDTVNFIKYYFEEVDVAKTGLQQGFSSVEIEGDSLAMIQKVKEKKVEIQRFNDLGLRKQISSGIGELFGSFQADDRVLEASIHNMEEPPILKIRGRSITARSAGGWANHHEISGGSGESGPLQDNVGEGPEYVKSRLDID</sequence>
<protein>
    <submittedName>
        <fullName evidence="2">Uncharacterized protein</fullName>
    </submittedName>
</protein>
<comment type="caution">
    <text evidence="2">The sequence shown here is derived from an EMBL/GenBank/DDBJ whole genome shotgun (WGS) entry which is preliminary data.</text>
</comment>
<dbReference type="EMBL" id="JABFAA010000007">
    <property type="protein sequence ID" value="MBA0686822.1"/>
    <property type="molecule type" value="Genomic_DNA"/>
</dbReference>
<evidence type="ECO:0000313" key="3">
    <source>
        <dbReference type="Proteomes" id="UP000593577"/>
    </source>
</evidence>
<name>A0A7J8XI03_GOSAI</name>